<evidence type="ECO:0008006" key="3">
    <source>
        <dbReference type="Google" id="ProtNLM"/>
    </source>
</evidence>
<proteinExistence type="predicted"/>
<name>A0ABQ5N455_9CLOT</name>
<keyword evidence="2" id="KW-1185">Reference proteome</keyword>
<dbReference type="RefSeq" id="WP_264849281.1">
    <property type="nucleotide sequence ID" value="NZ_BRXR01000001.1"/>
</dbReference>
<gene>
    <name evidence="1" type="ORF">bsdE14_14220</name>
</gene>
<accession>A0ABQ5N455</accession>
<organism evidence="1 2">
    <name type="scientific">Clostridium omnivorum</name>
    <dbReference type="NCBI Taxonomy" id="1604902"/>
    <lineage>
        <taxon>Bacteria</taxon>
        <taxon>Bacillati</taxon>
        <taxon>Bacillota</taxon>
        <taxon>Clostridia</taxon>
        <taxon>Eubacteriales</taxon>
        <taxon>Clostridiaceae</taxon>
        <taxon>Clostridium</taxon>
    </lineage>
</organism>
<sequence>MHEGRLRVRVINAKNSKPISNAKVIIKNHEAEGKIKYFAPMSREYSAVTNNLGYTKIFELEIAAHEFQKNIDENRPFIVSDVWVKAYGFKDCIVSGVEIFPGIISIETCKLNPLNSKEGNIDVINILPNAVFERYPPKIPELAEKINDEEFKKIYISSMTVMPSSLVVHDGMPEDNTASDYTIELKEYIKNVASSTMNPTWSENSLRAGVLSIMSFTLNRIYTQHYRKKGRNYDITSSTAYDQLFSYSRNVYLNISEIVNELYPRYIVKSGHIAPLFIECCDGIRNKYPGWFSYWVSNVLAQQGMSTKNILKALIGEDIEIINFSKIYSEIETKAESRYRSFVPPMPPNIGKGIRPKVSYPDDV</sequence>
<evidence type="ECO:0000313" key="1">
    <source>
        <dbReference type="EMBL" id="GLC30012.1"/>
    </source>
</evidence>
<protein>
    <recommendedName>
        <fullName evidence="3">Carboxypeptidase regulatory-like domain-containing protein</fullName>
    </recommendedName>
</protein>
<reference evidence="1 2" key="1">
    <citation type="journal article" date="2024" name="Int. J. Syst. Evol. Microbiol.">
        <title>Clostridium omnivorum sp. nov., isolated from anoxic soil under the treatment of reductive soil disinfestation.</title>
        <authorList>
            <person name="Ueki A."/>
            <person name="Tonouchi A."/>
            <person name="Kaku N."/>
            <person name="Honma S."/>
            <person name="Ueki K."/>
        </authorList>
    </citation>
    <scope>NUCLEOTIDE SEQUENCE [LARGE SCALE GENOMIC DNA]</scope>
    <source>
        <strain evidence="1 2">E14</strain>
    </source>
</reference>
<comment type="caution">
    <text evidence="1">The sequence shown here is derived from an EMBL/GenBank/DDBJ whole genome shotgun (WGS) entry which is preliminary data.</text>
</comment>
<dbReference type="Proteomes" id="UP001208567">
    <property type="component" value="Unassembled WGS sequence"/>
</dbReference>
<evidence type="ECO:0000313" key="2">
    <source>
        <dbReference type="Proteomes" id="UP001208567"/>
    </source>
</evidence>
<dbReference type="EMBL" id="BRXR01000001">
    <property type="protein sequence ID" value="GLC30012.1"/>
    <property type="molecule type" value="Genomic_DNA"/>
</dbReference>